<sequence>MRPYLLSASFLLLAACAVPGETSPDDANPATPYERITFAGEFATPAERARCEAAGGTVQRAGMRGWENCIQTFADGGKTCSDSSDCMGQCRNTGEFAEAGEPATGQCTMNDNVFGCYQTIENGTAGGALCVD</sequence>
<dbReference type="OrthoDB" id="8592692at2"/>
<gene>
    <name evidence="2" type="ORF">D1222_09660</name>
</gene>
<feature type="chain" id="PRO_5017366387" description="Lipoprotein" evidence="1">
    <location>
        <begin position="21"/>
        <end position="132"/>
    </location>
</feature>
<feature type="signal peptide" evidence="1">
    <location>
        <begin position="1"/>
        <end position="20"/>
    </location>
</feature>
<accession>A0A399RDS1</accession>
<keyword evidence="3" id="KW-1185">Reference proteome</keyword>
<reference evidence="2 3" key="1">
    <citation type="submission" date="2018-08" db="EMBL/GenBank/DDBJ databases">
        <title>Henriciella mobilis sp. nov., isolated from seawater.</title>
        <authorList>
            <person name="Cheng H."/>
            <person name="Wu Y.-H."/>
            <person name="Xu X.-W."/>
            <person name="Guo L.-L."/>
        </authorList>
    </citation>
    <scope>NUCLEOTIDE SEQUENCE [LARGE SCALE GENOMIC DNA]</scope>
    <source>
        <strain evidence="2 3">CCUG67844</strain>
    </source>
</reference>
<dbReference type="Proteomes" id="UP000265845">
    <property type="component" value="Unassembled WGS sequence"/>
</dbReference>
<protein>
    <recommendedName>
        <fullName evidence="4">Lipoprotein</fullName>
    </recommendedName>
</protein>
<evidence type="ECO:0000256" key="1">
    <source>
        <dbReference type="SAM" id="SignalP"/>
    </source>
</evidence>
<dbReference type="AlphaFoldDB" id="A0A399RDS1"/>
<proteinExistence type="predicted"/>
<keyword evidence="1" id="KW-0732">Signal</keyword>
<evidence type="ECO:0008006" key="4">
    <source>
        <dbReference type="Google" id="ProtNLM"/>
    </source>
</evidence>
<comment type="caution">
    <text evidence="2">The sequence shown here is derived from an EMBL/GenBank/DDBJ whole genome shotgun (WGS) entry which is preliminary data.</text>
</comment>
<evidence type="ECO:0000313" key="2">
    <source>
        <dbReference type="EMBL" id="RIJ28641.1"/>
    </source>
</evidence>
<name>A0A399RDS1_9PROT</name>
<organism evidence="2 3">
    <name type="scientific">Henriciella algicola</name>
    <dbReference type="NCBI Taxonomy" id="1608422"/>
    <lineage>
        <taxon>Bacteria</taxon>
        <taxon>Pseudomonadati</taxon>
        <taxon>Pseudomonadota</taxon>
        <taxon>Alphaproteobacteria</taxon>
        <taxon>Hyphomonadales</taxon>
        <taxon>Hyphomonadaceae</taxon>
        <taxon>Henriciella</taxon>
    </lineage>
</organism>
<dbReference type="PROSITE" id="PS51257">
    <property type="entry name" value="PROKAR_LIPOPROTEIN"/>
    <property type="match status" value="1"/>
</dbReference>
<dbReference type="RefSeq" id="WP_119454065.1">
    <property type="nucleotide sequence ID" value="NZ_QWGA01000007.1"/>
</dbReference>
<evidence type="ECO:0000313" key="3">
    <source>
        <dbReference type="Proteomes" id="UP000265845"/>
    </source>
</evidence>
<dbReference type="EMBL" id="QWGA01000007">
    <property type="protein sequence ID" value="RIJ28641.1"/>
    <property type="molecule type" value="Genomic_DNA"/>
</dbReference>